<dbReference type="AlphaFoldDB" id="A0A239MJK8"/>
<dbReference type="InterPro" id="IPR001647">
    <property type="entry name" value="HTH_TetR"/>
</dbReference>
<dbReference type="InterPro" id="IPR009057">
    <property type="entry name" value="Homeodomain-like_sf"/>
</dbReference>
<dbReference type="GO" id="GO:0000976">
    <property type="term" value="F:transcription cis-regulatory region binding"/>
    <property type="evidence" value="ECO:0007669"/>
    <property type="project" value="TreeGrafter"/>
</dbReference>
<evidence type="ECO:0000256" key="4">
    <source>
        <dbReference type="PROSITE-ProRule" id="PRU00335"/>
    </source>
</evidence>
<dbReference type="Pfam" id="PF17754">
    <property type="entry name" value="TetR_C_14"/>
    <property type="match status" value="1"/>
</dbReference>
<dbReference type="Pfam" id="PF00440">
    <property type="entry name" value="TetR_N"/>
    <property type="match status" value="1"/>
</dbReference>
<evidence type="ECO:0000313" key="7">
    <source>
        <dbReference type="Proteomes" id="UP000198280"/>
    </source>
</evidence>
<proteinExistence type="predicted"/>
<dbReference type="PROSITE" id="PS50977">
    <property type="entry name" value="HTH_TETR_2"/>
    <property type="match status" value="1"/>
</dbReference>
<organism evidence="6 7">
    <name type="scientific">Actinacidiphila glaucinigra</name>
    <dbReference type="NCBI Taxonomy" id="235986"/>
    <lineage>
        <taxon>Bacteria</taxon>
        <taxon>Bacillati</taxon>
        <taxon>Actinomycetota</taxon>
        <taxon>Actinomycetes</taxon>
        <taxon>Kitasatosporales</taxon>
        <taxon>Streptomycetaceae</taxon>
        <taxon>Actinacidiphila</taxon>
    </lineage>
</organism>
<evidence type="ECO:0000259" key="5">
    <source>
        <dbReference type="PROSITE" id="PS50977"/>
    </source>
</evidence>
<dbReference type="GO" id="GO:0003700">
    <property type="term" value="F:DNA-binding transcription factor activity"/>
    <property type="evidence" value="ECO:0007669"/>
    <property type="project" value="TreeGrafter"/>
</dbReference>
<evidence type="ECO:0000256" key="3">
    <source>
        <dbReference type="ARBA" id="ARBA00023163"/>
    </source>
</evidence>
<dbReference type="InterPro" id="IPR036271">
    <property type="entry name" value="Tet_transcr_reg_TetR-rel_C_sf"/>
</dbReference>
<keyword evidence="1" id="KW-0805">Transcription regulation</keyword>
<feature type="DNA-binding region" description="H-T-H motif" evidence="4">
    <location>
        <begin position="40"/>
        <end position="59"/>
    </location>
</feature>
<dbReference type="InterPro" id="IPR050109">
    <property type="entry name" value="HTH-type_TetR-like_transc_reg"/>
</dbReference>
<evidence type="ECO:0000313" key="6">
    <source>
        <dbReference type="EMBL" id="SNT42831.1"/>
    </source>
</evidence>
<evidence type="ECO:0000256" key="2">
    <source>
        <dbReference type="ARBA" id="ARBA00023125"/>
    </source>
</evidence>
<accession>A0A239MJK8</accession>
<dbReference type="Gene3D" id="1.10.357.10">
    <property type="entry name" value="Tetracycline Repressor, domain 2"/>
    <property type="match status" value="1"/>
</dbReference>
<dbReference type="InterPro" id="IPR041347">
    <property type="entry name" value="MftR_C"/>
</dbReference>
<protein>
    <submittedName>
        <fullName evidence="6">Transcriptional regulator, TetR family</fullName>
    </submittedName>
</protein>
<keyword evidence="2 4" id="KW-0238">DNA-binding</keyword>
<dbReference type="SUPFAM" id="SSF46689">
    <property type="entry name" value="Homeodomain-like"/>
    <property type="match status" value="1"/>
</dbReference>
<dbReference type="Gene3D" id="1.10.10.60">
    <property type="entry name" value="Homeodomain-like"/>
    <property type="match status" value="1"/>
</dbReference>
<feature type="domain" description="HTH tetR-type" evidence="5">
    <location>
        <begin position="17"/>
        <end position="77"/>
    </location>
</feature>
<dbReference type="SUPFAM" id="SSF48498">
    <property type="entry name" value="Tetracyclin repressor-like, C-terminal domain"/>
    <property type="match status" value="1"/>
</dbReference>
<dbReference type="PANTHER" id="PTHR30055:SF238">
    <property type="entry name" value="MYCOFACTOCIN BIOSYNTHESIS TRANSCRIPTIONAL REGULATOR MFTR-RELATED"/>
    <property type="match status" value="1"/>
</dbReference>
<gene>
    <name evidence="6" type="ORF">SAMN05216252_1255</name>
</gene>
<keyword evidence="3" id="KW-0804">Transcription</keyword>
<evidence type="ECO:0000256" key="1">
    <source>
        <dbReference type="ARBA" id="ARBA00023015"/>
    </source>
</evidence>
<keyword evidence="7" id="KW-1185">Reference proteome</keyword>
<dbReference type="PANTHER" id="PTHR30055">
    <property type="entry name" value="HTH-TYPE TRANSCRIPTIONAL REGULATOR RUTR"/>
    <property type="match status" value="1"/>
</dbReference>
<reference evidence="6 7" key="1">
    <citation type="submission" date="2017-06" db="EMBL/GenBank/DDBJ databases">
        <authorList>
            <person name="Kim H.J."/>
            <person name="Triplett B.A."/>
        </authorList>
    </citation>
    <scope>NUCLEOTIDE SEQUENCE [LARGE SCALE GENOMIC DNA]</scope>
    <source>
        <strain evidence="6 7">CGMCC 4.1858</strain>
    </source>
</reference>
<sequence>MSSTDPLRSGLRELTRQSVRAQISDRAMKLFIEHGFEKTTIEQIAAEIGMSGRSVSRYFASKEDMVVGNLTGIGQGIAERLAARPADEPVWEALRRSLDEHVAALDRDPDGTLLATSVMLAGTPALQGALAKKQREWQELLVPLVAARLDEGGEHRELRARALAVTVLSCLNAAVGAWTDSGGSERVDVLVDVALGAVGGAAGRG</sequence>
<dbReference type="RefSeq" id="WP_089227725.1">
    <property type="nucleotide sequence ID" value="NZ_FZOF01000025.1"/>
</dbReference>
<dbReference type="PRINTS" id="PR00455">
    <property type="entry name" value="HTHTETR"/>
</dbReference>
<dbReference type="EMBL" id="FZOF01000025">
    <property type="protein sequence ID" value="SNT42831.1"/>
    <property type="molecule type" value="Genomic_DNA"/>
</dbReference>
<dbReference type="Proteomes" id="UP000198280">
    <property type="component" value="Unassembled WGS sequence"/>
</dbReference>
<dbReference type="OrthoDB" id="8688418at2"/>
<name>A0A239MJK8_9ACTN</name>